<feature type="non-terminal residue" evidence="1">
    <location>
        <position position="1"/>
    </location>
</feature>
<protein>
    <submittedName>
        <fullName evidence="1">4200_t:CDS:1</fullName>
    </submittedName>
</protein>
<reference evidence="1" key="1">
    <citation type="submission" date="2021-06" db="EMBL/GenBank/DDBJ databases">
        <authorList>
            <person name="Kallberg Y."/>
            <person name="Tangrot J."/>
            <person name="Rosling A."/>
        </authorList>
    </citation>
    <scope>NUCLEOTIDE SEQUENCE</scope>
    <source>
        <strain evidence="1">MA461A</strain>
    </source>
</reference>
<dbReference type="EMBL" id="CAJVQC010007824">
    <property type="protein sequence ID" value="CAG8584422.1"/>
    <property type="molecule type" value="Genomic_DNA"/>
</dbReference>
<proteinExistence type="predicted"/>
<dbReference type="Proteomes" id="UP000789920">
    <property type="component" value="Unassembled WGS sequence"/>
</dbReference>
<accession>A0ACA9MCU2</accession>
<keyword evidence="2" id="KW-1185">Reference proteome</keyword>
<organism evidence="1 2">
    <name type="scientific">Racocetra persica</name>
    <dbReference type="NCBI Taxonomy" id="160502"/>
    <lineage>
        <taxon>Eukaryota</taxon>
        <taxon>Fungi</taxon>
        <taxon>Fungi incertae sedis</taxon>
        <taxon>Mucoromycota</taxon>
        <taxon>Glomeromycotina</taxon>
        <taxon>Glomeromycetes</taxon>
        <taxon>Diversisporales</taxon>
        <taxon>Gigasporaceae</taxon>
        <taxon>Racocetra</taxon>
    </lineage>
</organism>
<sequence>ALAFISVVLLLHLPNPSSSFCAKFKLIDWWGTFTLVAATILLLLSLNWGGSKYGWNNPIIIILLCLGGIGYILFAFIEGKIAKDPIAPGRLFKNPKVAACFSINFFHGMIMVGLLYFVPLYFQVVKSESATNSGLELLPYILGLVVASMSIGQLVSRTTFFSYGLICIVGSILMGLGAGLISLFSKDTDKGQVIGYLLISGLGVGFITQTTILAGQGIVEHKDVASVTSLLAFFRTIGAVFGVAILGTVFNNVFNSNLPPEFQGKVSLHDFGTSALDKIPDVIIQTFLLALNTAIRFLIGMSALALISSLPIINVKPHRDSTKKA</sequence>
<evidence type="ECO:0000313" key="2">
    <source>
        <dbReference type="Proteomes" id="UP000789920"/>
    </source>
</evidence>
<gene>
    <name evidence="1" type="ORF">RPERSI_LOCUS5283</name>
</gene>
<name>A0ACA9MCU2_9GLOM</name>
<comment type="caution">
    <text evidence="1">The sequence shown here is derived from an EMBL/GenBank/DDBJ whole genome shotgun (WGS) entry which is preliminary data.</text>
</comment>
<evidence type="ECO:0000313" key="1">
    <source>
        <dbReference type="EMBL" id="CAG8584422.1"/>
    </source>
</evidence>